<organism evidence="1 2">
    <name type="scientific">Varibaculum cambriense</name>
    <dbReference type="NCBI Taxonomy" id="184870"/>
    <lineage>
        <taxon>Bacteria</taxon>
        <taxon>Bacillati</taxon>
        <taxon>Actinomycetota</taxon>
        <taxon>Actinomycetes</taxon>
        <taxon>Actinomycetales</taxon>
        <taxon>Actinomycetaceae</taxon>
        <taxon>Varibaculum</taxon>
    </lineage>
</organism>
<sequence>MILVDTLKFLKTAAEKTAEIGWILEARYDKDTTRYYSRHVHEVGLLARLLGNLISTLTGNAITRITAKPGEYDYIQAEFENALSYTETVTEIVRQWYNYTIDLLQCAEPERLVETWRMDGYESPYLVDYREACDELKAAIDLDKTVESEMTFYVEKVEKLARLAAAYEARKKGK</sequence>
<evidence type="ECO:0000313" key="2">
    <source>
        <dbReference type="Proteomes" id="UP001200537"/>
    </source>
</evidence>
<proteinExistence type="predicted"/>
<evidence type="ECO:0000313" key="1">
    <source>
        <dbReference type="EMBL" id="MCG4617544.1"/>
    </source>
</evidence>
<name>A0AAJ1EX26_9ACTO</name>
<protein>
    <submittedName>
        <fullName evidence="1">Uncharacterized protein</fullName>
    </submittedName>
</protein>
<gene>
    <name evidence="1" type="ORF">L0M99_03395</name>
</gene>
<dbReference type="RefSeq" id="WP_238127774.1">
    <property type="nucleotide sequence ID" value="NZ_JAKNHJ010000005.1"/>
</dbReference>
<dbReference type="EMBL" id="JAKNHJ010000005">
    <property type="protein sequence ID" value="MCG4617544.1"/>
    <property type="molecule type" value="Genomic_DNA"/>
</dbReference>
<accession>A0AAJ1EX26</accession>
<dbReference type="AlphaFoldDB" id="A0AAJ1EX26"/>
<comment type="caution">
    <text evidence="1">The sequence shown here is derived from an EMBL/GenBank/DDBJ whole genome shotgun (WGS) entry which is preliminary data.</text>
</comment>
<dbReference type="Proteomes" id="UP001200537">
    <property type="component" value="Unassembled WGS sequence"/>
</dbReference>
<reference evidence="1" key="1">
    <citation type="submission" date="2022-01" db="EMBL/GenBank/DDBJ databases">
        <title>Collection of gut derived symbiotic bacterial strains cultured from healthy donors.</title>
        <authorList>
            <person name="Lin H."/>
            <person name="Kohout C."/>
            <person name="Waligurski E."/>
            <person name="Pamer E.G."/>
        </authorList>
    </citation>
    <scope>NUCLEOTIDE SEQUENCE</scope>
    <source>
        <strain evidence="1">DFI.7.46</strain>
    </source>
</reference>